<protein>
    <submittedName>
        <fullName evidence="1">Uncharacterized protein</fullName>
    </submittedName>
</protein>
<evidence type="ECO:0000313" key="1">
    <source>
        <dbReference type="EMBL" id="SMG15265.1"/>
    </source>
</evidence>
<sequence>MRSRLRQDHVLFVVIVAAKKNETSNSEGIRVHLVFYILYNCGINRKYIV</sequence>
<dbReference type="Proteomes" id="UP000193834">
    <property type="component" value="Unassembled WGS sequence"/>
</dbReference>
<proteinExistence type="predicted"/>
<keyword evidence="2" id="KW-1185">Reference proteome</keyword>
<evidence type="ECO:0000313" key="2">
    <source>
        <dbReference type="Proteomes" id="UP000193834"/>
    </source>
</evidence>
<dbReference type="AlphaFoldDB" id="A0A1X7IKD3"/>
<gene>
    <name evidence="1" type="ORF">SAMN06295960_0536</name>
</gene>
<reference evidence="1 2" key="1">
    <citation type="submission" date="2017-04" db="EMBL/GenBank/DDBJ databases">
        <authorList>
            <person name="Afonso C.L."/>
            <person name="Miller P.J."/>
            <person name="Scott M.A."/>
            <person name="Spackman E."/>
            <person name="Goraichik I."/>
            <person name="Dimitrov K.M."/>
            <person name="Suarez D.L."/>
            <person name="Swayne D.E."/>
        </authorList>
    </citation>
    <scope>NUCLEOTIDE SEQUENCE [LARGE SCALE GENOMIC DNA]</scope>
    <source>
        <strain evidence="1 2">11</strain>
    </source>
</reference>
<dbReference type="EMBL" id="FXAZ01000001">
    <property type="protein sequence ID" value="SMG15265.1"/>
    <property type="molecule type" value="Genomic_DNA"/>
</dbReference>
<accession>A0A1X7IKD3</accession>
<dbReference type="STRING" id="1852522.SAMN06295960_0536"/>
<organism evidence="1 2">
    <name type="scientific">Paenibacillus aquistagni</name>
    <dbReference type="NCBI Taxonomy" id="1852522"/>
    <lineage>
        <taxon>Bacteria</taxon>
        <taxon>Bacillati</taxon>
        <taxon>Bacillota</taxon>
        <taxon>Bacilli</taxon>
        <taxon>Bacillales</taxon>
        <taxon>Paenibacillaceae</taxon>
        <taxon>Paenibacillus</taxon>
    </lineage>
</organism>
<name>A0A1X7IKD3_9BACL</name>